<dbReference type="AlphaFoldDB" id="A0AA41QKU6"/>
<dbReference type="Gene3D" id="1.10.150.240">
    <property type="entry name" value="Putative phosphatase, domain 2"/>
    <property type="match status" value="1"/>
</dbReference>
<dbReference type="PANTHER" id="PTHR43434:SF1">
    <property type="entry name" value="PHOSPHOGLYCOLATE PHOSPHATASE"/>
    <property type="match status" value="1"/>
</dbReference>
<protein>
    <recommendedName>
        <fullName evidence="4">phosphoglycolate phosphatase</fullName>
        <ecNumber evidence="4">3.1.3.18</ecNumber>
    </recommendedName>
</protein>
<evidence type="ECO:0000256" key="1">
    <source>
        <dbReference type="ARBA" id="ARBA00000830"/>
    </source>
</evidence>
<dbReference type="RefSeq" id="WP_182397759.1">
    <property type="nucleotide sequence ID" value="NZ_JAKETQ010000001.1"/>
</dbReference>
<dbReference type="InterPro" id="IPR006439">
    <property type="entry name" value="HAD-SF_hydro_IA"/>
</dbReference>
<dbReference type="SFLD" id="SFLDG01135">
    <property type="entry name" value="C1.5.6:_HAD__Beta-PGM__Phospha"/>
    <property type="match status" value="1"/>
</dbReference>
<evidence type="ECO:0000313" key="6">
    <source>
        <dbReference type="Proteomes" id="UP001156140"/>
    </source>
</evidence>
<evidence type="ECO:0000256" key="2">
    <source>
        <dbReference type="ARBA" id="ARBA00004818"/>
    </source>
</evidence>
<dbReference type="InterPro" id="IPR023198">
    <property type="entry name" value="PGP-like_dom2"/>
</dbReference>
<dbReference type="Gene3D" id="3.40.50.1000">
    <property type="entry name" value="HAD superfamily/HAD-like"/>
    <property type="match status" value="1"/>
</dbReference>
<dbReference type="EMBL" id="JALAZD010000001">
    <property type="protein sequence ID" value="MCI0126338.1"/>
    <property type="molecule type" value="Genomic_DNA"/>
</dbReference>
<dbReference type="SFLD" id="SFLDG01129">
    <property type="entry name" value="C1.5:_HAD__Beta-PGM__Phosphata"/>
    <property type="match status" value="1"/>
</dbReference>
<dbReference type="SUPFAM" id="SSF56784">
    <property type="entry name" value="HAD-like"/>
    <property type="match status" value="1"/>
</dbReference>
<dbReference type="InterPro" id="IPR050155">
    <property type="entry name" value="HAD-like_hydrolase_sf"/>
</dbReference>
<gene>
    <name evidence="5" type="ORF">ML536_05810</name>
</gene>
<dbReference type="NCBIfam" id="TIGR01509">
    <property type="entry name" value="HAD-SF-IA-v3"/>
    <property type="match status" value="1"/>
</dbReference>
<keyword evidence="5" id="KW-0378">Hydrolase</keyword>
<dbReference type="Proteomes" id="UP001156140">
    <property type="component" value="Unassembled WGS sequence"/>
</dbReference>
<comment type="similarity">
    <text evidence="3">Belongs to the HAD-like hydrolase superfamily. CbbY/CbbZ/Gph/YieH family.</text>
</comment>
<proteinExistence type="inferred from homology"/>
<name>A0AA41QKU6_9HYPH</name>
<dbReference type="PANTHER" id="PTHR43434">
    <property type="entry name" value="PHOSPHOGLYCOLATE PHOSPHATASE"/>
    <property type="match status" value="1"/>
</dbReference>
<sequence length="230" mass="24379">MTEEGTVAWPRVILFDLDGTLIDSVPDIAASANLMLAREGLNPLTIDEVRAMIGHGIRVLTKRIFAARGQDLDGEALDYKTAIMSGIYAENLTVRTTVHAGAREILAHYRSLGAKLAVVTNKPQLATETVLDAFELSGDFDLVVGDSGMPRKPEPDMLLHAIKQLGASPADAIMVGDSPADIDSARAAGIASVGVRGGYTNVPLEDLRPGAIIEQLSDLPKAVEALRADV</sequence>
<dbReference type="InterPro" id="IPR036412">
    <property type="entry name" value="HAD-like_sf"/>
</dbReference>
<dbReference type="GO" id="GO:0006281">
    <property type="term" value="P:DNA repair"/>
    <property type="evidence" value="ECO:0007669"/>
    <property type="project" value="TreeGrafter"/>
</dbReference>
<comment type="caution">
    <text evidence="5">The sequence shown here is derived from an EMBL/GenBank/DDBJ whole genome shotgun (WGS) entry which is preliminary data.</text>
</comment>
<evidence type="ECO:0000313" key="5">
    <source>
        <dbReference type="EMBL" id="MCI0126338.1"/>
    </source>
</evidence>
<dbReference type="NCBIfam" id="TIGR01549">
    <property type="entry name" value="HAD-SF-IA-v1"/>
    <property type="match status" value="1"/>
</dbReference>
<keyword evidence="6" id="KW-1185">Reference proteome</keyword>
<accession>A0AA41QKU6</accession>
<organism evidence="5 6">
    <name type="scientific">Paradevosia shaoguanensis</name>
    <dbReference type="NCBI Taxonomy" id="1335043"/>
    <lineage>
        <taxon>Bacteria</taxon>
        <taxon>Pseudomonadati</taxon>
        <taxon>Pseudomonadota</taxon>
        <taxon>Alphaproteobacteria</taxon>
        <taxon>Hyphomicrobiales</taxon>
        <taxon>Devosiaceae</taxon>
        <taxon>Paradevosia</taxon>
    </lineage>
</organism>
<dbReference type="Pfam" id="PF13419">
    <property type="entry name" value="HAD_2"/>
    <property type="match status" value="1"/>
</dbReference>
<dbReference type="InterPro" id="IPR041492">
    <property type="entry name" value="HAD_2"/>
</dbReference>
<dbReference type="SFLD" id="SFLDS00003">
    <property type="entry name" value="Haloacid_Dehalogenase"/>
    <property type="match status" value="1"/>
</dbReference>
<dbReference type="EC" id="3.1.3.18" evidence="4"/>
<reference evidence="5" key="1">
    <citation type="submission" date="2022-03" db="EMBL/GenBank/DDBJ databases">
        <title>The complete genome sequence of a Methyloterrigena soli.</title>
        <authorList>
            <person name="Zi Z."/>
        </authorList>
    </citation>
    <scope>NUCLEOTIDE SEQUENCE</scope>
    <source>
        <strain evidence="5">M48</strain>
    </source>
</reference>
<dbReference type="GO" id="GO:0008967">
    <property type="term" value="F:phosphoglycolate phosphatase activity"/>
    <property type="evidence" value="ECO:0007669"/>
    <property type="project" value="UniProtKB-EC"/>
</dbReference>
<dbReference type="GO" id="GO:0005829">
    <property type="term" value="C:cytosol"/>
    <property type="evidence" value="ECO:0007669"/>
    <property type="project" value="TreeGrafter"/>
</dbReference>
<comment type="catalytic activity">
    <reaction evidence="1">
        <text>2-phosphoglycolate + H2O = glycolate + phosphate</text>
        <dbReference type="Rhea" id="RHEA:14369"/>
        <dbReference type="ChEBI" id="CHEBI:15377"/>
        <dbReference type="ChEBI" id="CHEBI:29805"/>
        <dbReference type="ChEBI" id="CHEBI:43474"/>
        <dbReference type="ChEBI" id="CHEBI:58033"/>
        <dbReference type="EC" id="3.1.3.18"/>
    </reaction>
</comment>
<evidence type="ECO:0000256" key="3">
    <source>
        <dbReference type="ARBA" id="ARBA00006171"/>
    </source>
</evidence>
<comment type="pathway">
    <text evidence="2">Organic acid metabolism; glycolate biosynthesis; glycolate from 2-phosphoglycolate: step 1/1.</text>
</comment>
<dbReference type="InterPro" id="IPR023214">
    <property type="entry name" value="HAD_sf"/>
</dbReference>
<evidence type="ECO:0000256" key="4">
    <source>
        <dbReference type="ARBA" id="ARBA00013078"/>
    </source>
</evidence>